<keyword evidence="10" id="KW-1015">Disulfide bond</keyword>
<gene>
    <name evidence="15" type="ORF">SK128_009241</name>
</gene>
<keyword evidence="6" id="KW-0677">Repeat</keyword>
<proteinExistence type="inferred from homology"/>
<evidence type="ECO:0000256" key="10">
    <source>
        <dbReference type="ARBA" id="ARBA00023157"/>
    </source>
</evidence>
<dbReference type="InterPro" id="IPR057243">
    <property type="entry name" value="Integrin_I-EGF_CS"/>
</dbReference>
<organism evidence="15 16">
    <name type="scientific">Halocaridina rubra</name>
    <name type="common">Hawaiian red shrimp</name>
    <dbReference type="NCBI Taxonomy" id="373956"/>
    <lineage>
        <taxon>Eukaryota</taxon>
        <taxon>Metazoa</taxon>
        <taxon>Ecdysozoa</taxon>
        <taxon>Arthropoda</taxon>
        <taxon>Crustacea</taxon>
        <taxon>Multicrustacea</taxon>
        <taxon>Malacostraca</taxon>
        <taxon>Eumalacostraca</taxon>
        <taxon>Eucarida</taxon>
        <taxon>Decapoda</taxon>
        <taxon>Pleocyemata</taxon>
        <taxon>Caridea</taxon>
        <taxon>Atyoidea</taxon>
        <taxon>Atyidae</taxon>
        <taxon>Halocaridina</taxon>
    </lineage>
</organism>
<reference evidence="15 16" key="1">
    <citation type="submission" date="2023-11" db="EMBL/GenBank/DDBJ databases">
        <title>Halocaridina rubra genome assembly.</title>
        <authorList>
            <person name="Smith C."/>
        </authorList>
    </citation>
    <scope>NUCLEOTIDE SEQUENCE [LARGE SCALE GENOMIC DNA]</scope>
    <source>
        <strain evidence="15">EP-1</strain>
        <tissue evidence="15">Whole</tissue>
    </source>
</reference>
<keyword evidence="3" id="KW-0245">EGF-like domain</keyword>
<dbReference type="GO" id="GO:0098609">
    <property type="term" value="P:cell-cell adhesion"/>
    <property type="evidence" value="ECO:0007669"/>
    <property type="project" value="TreeGrafter"/>
</dbReference>
<feature type="domain" description="Integrin beta subunit tail" evidence="14">
    <location>
        <begin position="373"/>
        <end position="444"/>
    </location>
</feature>
<keyword evidence="16" id="KW-1185">Reference proteome</keyword>
<feature type="compositionally biased region" description="Basic and acidic residues" evidence="12">
    <location>
        <begin position="47"/>
        <end position="71"/>
    </location>
</feature>
<keyword evidence="4" id="KW-0812">Transmembrane</keyword>
<keyword evidence="7" id="KW-1133">Transmembrane helix</keyword>
<dbReference type="GO" id="GO:0009986">
    <property type="term" value="C:cell surface"/>
    <property type="evidence" value="ECO:0007669"/>
    <property type="project" value="TreeGrafter"/>
</dbReference>
<dbReference type="InterPro" id="IPR036349">
    <property type="entry name" value="Integrin_bsu_tail_dom_sf"/>
</dbReference>
<evidence type="ECO:0000256" key="5">
    <source>
        <dbReference type="ARBA" id="ARBA00022729"/>
    </source>
</evidence>
<dbReference type="AlphaFoldDB" id="A0AAN8XRR4"/>
<accession>A0AAN8XRR4</accession>
<dbReference type="PANTHER" id="PTHR10082:SF42">
    <property type="entry name" value="INTEGRIN BETA-4"/>
    <property type="match status" value="1"/>
</dbReference>
<sequence length="444" mass="49579">MHMISWKWTCLVTLLSIFACSRSQHENYEDELQRDSDTFTRLSHQRMSRDRNEGNIEDRDNERGITREERKRLKAERRRIKEERRQERWERRQKQKNENQRGRLDDTHYDQDLVEEDEELDTFQRHYQNGVPGTFSSSPAEVGVAGAPSRHELTNRESHFSHYVGNAFTSSSFQSAARIGSNDPVATEASTPTVIDIEWMRANLSSLWSVVRALSRQQGRTFFHRGGGRGKYHHSGAAADIPSPESCPGGEEACKGDSDITCGGHGVCACGRCFCQPGYYGTFCQCDDHSCPVYDGMPCGGPSRGQCRCGGCVCRNGYNRESCDCPTETQTCIQPGSGVTCSGEGSCECGRCKCGDGHKGMYCEDTVYAASVCEKLKSCVMCRAWNRDLPSCHSCQITVTTVESLEPSMTTCVMVNSGCLLQFSYIPETAESYNVLVPKDMTCP</sequence>
<comment type="similarity">
    <text evidence="2">Belongs to the integrin beta chain family.</text>
</comment>
<dbReference type="GO" id="GO:0007160">
    <property type="term" value="P:cell-matrix adhesion"/>
    <property type="evidence" value="ECO:0007669"/>
    <property type="project" value="TreeGrafter"/>
</dbReference>
<keyword evidence="9" id="KW-0472">Membrane</keyword>
<dbReference type="Pfam" id="PF07974">
    <property type="entry name" value="EGF_2"/>
    <property type="match status" value="1"/>
</dbReference>
<evidence type="ECO:0000313" key="15">
    <source>
        <dbReference type="EMBL" id="KAK7083030.1"/>
    </source>
</evidence>
<dbReference type="GO" id="GO:0005178">
    <property type="term" value="F:integrin binding"/>
    <property type="evidence" value="ECO:0007669"/>
    <property type="project" value="TreeGrafter"/>
</dbReference>
<evidence type="ECO:0000256" key="4">
    <source>
        <dbReference type="ARBA" id="ARBA00022692"/>
    </source>
</evidence>
<dbReference type="SMART" id="SM01242">
    <property type="entry name" value="Integrin_B_tail"/>
    <property type="match status" value="1"/>
</dbReference>
<keyword evidence="5 13" id="KW-0732">Signal</keyword>
<evidence type="ECO:0000256" key="11">
    <source>
        <dbReference type="ARBA" id="ARBA00023180"/>
    </source>
</evidence>
<dbReference type="Gene3D" id="2.10.25.10">
    <property type="entry name" value="Laminin"/>
    <property type="match status" value="3"/>
</dbReference>
<dbReference type="SUPFAM" id="SSF69687">
    <property type="entry name" value="Integrin beta tail domain"/>
    <property type="match status" value="1"/>
</dbReference>
<dbReference type="GO" id="GO:0016477">
    <property type="term" value="P:cell migration"/>
    <property type="evidence" value="ECO:0007669"/>
    <property type="project" value="TreeGrafter"/>
</dbReference>
<evidence type="ECO:0000256" key="3">
    <source>
        <dbReference type="ARBA" id="ARBA00022536"/>
    </source>
</evidence>
<dbReference type="GO" id="GO:0005925">
    <property type="term" value="C:focal adhesion"/>
    <property type="evidence" value="ECO:0007669"/>
    <property type="project" value="TreeGrafter"/>
</dbReference>
<evidence type="ECO:0000256" key="6">
    <source>
        <dbReference type="ARBA" id="ARBA00022737"/>
    </source>
</evidence>
<dbReference type="GO" id="GO:0033627">
    <property type="term" value="P:cell adhesion mediated by integrin"/>
    <property type="evidence" value="ECO:0007669"/>
    <property type="project" value="TreeGrafter"/>
</dbReference>
<evidence type="ECO:0000256" key="12">
    <source>
        <dbReference type="SAM" id="MobiDB-lite"/>
    </source>
</evidence>
<evidence type="ECO:0000256" key="7">
    <source>
        <dbReference type="ARBA" id="ARBA00022989"/>
    </source>
</evidence>
<dbReference type="InterPro" id="IPR013111">
    <property type="entry name" value="EGF_extracell"/>
</dbReference>
<feature type="signal peptide" evidence="13">
    <location>
        <begin position="1"/>
        <end position="23"/>
    </location>
</feature>
<feature type="chain" id="PRO_5042930999" description="Integrin beta subunit tail domain-containing protein" evidence="13">
    <location>
        <begin position="24"/>
        <end position="444"/>
    </location>
</feature>
<evidence type="ECO:0000256" key="1">
    <source>
        <dbReference type="ARBA" id="ARBA00004479"/>
    </source>
</evidence>
<comment type="subcellular location">
    <subcellularLocation>
        <location evidence="1">Membrane</location>
        <topology evidence="1">Single-pass type I membrane protein</topology>
    </subcellularLocation>
</comment>
<dbReference type="PROSITE" id="PS00243">
    <property type="entry name" value="I_EGF_1"/>
    <property type="match status" value="2"/>
</dbReference>
<comment type="caution">
    <text evidence="15">The sequence shown here is derived from an EMBL/GenBank/DDBJ whole genome shotgun (WGS) entry which is preliminary data.</text>
</comment>
<dbReference type="GO" id="GO:0007229">
    <property type="term" value="P:integrin-mediated signaling pathway"/>
    <property type="evidence" value="ECO:0007669"/>
    <property type="project" value="UniProtKB-KW"/>
</dbReference>
<dbReference type="SUPFAM" id="SSF57196">
    <property type="entry name" value="EGF/Laminin"/>
    <property type="match status" value="2"/>
</dbReference>
<dbReference type="PANTHER" id="PTHR10082">
    <property type="entry name" value="INTEGRIN BETA SUBUNIT"/>
    <property type="match status" value="1"/>
</dbReference>
<evidence type="ECO:0000256" key="9">
    <source>
        <dbReference type="ARBA" id="ARBA00023136"/>
    </source>
</evidence>
<keyword evidence="8" id="KW-0401">Integrin</keyword>
<keyword evidence="11" id="KW-0325">Glycoprotein</keyword>
<dbReference type="PROSITE" id="PS51257">
    <property type="entry name" value="PROKAR_LIPOPROTEIN"/>
    <property type="match status" value="1"/>
</dbReference>
<evidence type="ECO:0000256" key="8">
    <source>
        <dbReference type="ARBA" id="ARBA00023037"/>
    </source>
</evidence>
<dbReference type="InterPro" id="IPR015812">
    <property type="entry name" value="Integrin_bsu"/>
</dbReference>
<evidence type="ECO:0000313" key="16">
    <source>
        <dbReference type="Proteomes" id="UP001381693"/>
    </source>
</evidence>
<protein>
    <recommendedName>
        <fullName evidence="14">Integrin beta subunit tail domain-containing protein</fullName>
    </recommendedName>
</protein>
<evidence type="ECO:0000256" key="2">
    <source>
        <dbReference type="ARBA" id="ARBA00007449"/>
    </source>
</evidence>
<dbReference type="EMBL" id="JAXCGZ010003826">
    <property type="protein sequence ID" value="KAK7083030.1"/>
    <property type="molecule type" value="Genomic_DNA"/>
</dbReference>
<feature type="region of interest" description="Disordered" evidence="12">
    <location>
        <begin position="39"/>
        <end position="107"/>
    </location>
</feature>
<name>A0AAN8XRR4_HALRR</name>
<evidence type="ECO:0000256" key="13">
    <source>
        <dbReference type="SAM" id="SignalP"/>
    </source>
</evidence>
<dbReference type="GO" id="GO:0008305">
    <property type="term" value="C:integrin complex"/>
    <property type="evidence" value="ECO:0007669"/>
    <property type="project" value="TreeGrafter"/>
</dbReference>
<dbReference type="InterPro" id="IPR012896">
    <property type="entry name" value="Integrin_bsu_tail"/>
</dbReference>
<dbReference type="FunFam" id="2.10.25.10:FF:000036">
    <property type="entry name" value="Integrin beta"/>
    <property type="match status" value="1"/>
</dbReference>
<evidence type="ECO:0000259" key="14">
    <source>
        <dbReference type="SMART" id="SM01242"/>
    </source>
</evidence>
<dbReference type="Proteomes" id="UP001381693">
    <property type="component" value="Unassembled WGS sequence"/>
</dbReference>
<feature type="compositionally biased region" description="Basic and acidic residues" evidence="12">
    <location>
        <begin position="79"/>
        <end position="107"/>
    </location>
</feature>